<dbReference type="AlphaFoldDB" id="A0A316DN85"/>
<reference evidence="2 3" key="1">
    <citation type="submission" date="2018-05" db="EMBL/GenBank/DDBJ databases">
        <title>Genomic Encyclopedia of Archaeal and Bacterial Type Strains, Phase II (KMG-II): from individual species to whole genera.</title>
        <authorList>
            <person name="Goeker M."/>
        </authorList>
    </citation>
    <scope>NUCLEOTIDE SEQUENCE [LARGE SCALE GENOMIC DNA]</scope>
    <source>
        <strain evidence="2 3">DSM 22637</strain>
    </source>
</reference>
<dbReference type="InterPro" id="IPR009061">
    <property type="entry name" value="DNA-bd_dom_put_sf"/>
</dbReference>
<protein>
    <submittedName>
        <fullName evidence="2">Excisionase family DNA binding protein</fullName>
    </submittedName>
</protein>
<dbReference type="OrthoDB" id="1097811at2"/>
<evidence type="ECO:0000313" key="3">
    <source>
        <dbReference type="Proteomes" id="UP000245430"/>
    </source>
</evidence>
<keyword evidence="3" id="KW-1185">Reference proteome</keyword>
<dbReference type="RefSeq" id="WP_109681525.1">
    <property type="nucleotide sequence ID" value="NZ_QGGP01000002.1"/>
</dbReference>
<dbReference type="EMBL" id="QGGP01000002">
    <property type="protein sequence ID" value="PWK19637.1"/>
    <property type="molecule type" value="Genomic_DNA"/>
</dbReference>
<comment type="caution">
    <text evidence="2">The sequence shown here is derived from an EMBL/GenBank/DDBJ whole genome shotgun (WGS) entry which is preliminary data.</text>
</comment>
<proteinExistence type="predicted"/>
<dbReference type="Pfam" id="PF12728">
    <property type="entry name" value="HTH_17"/>
    <property type="match status" value="1"/>
</dbReference>
<sequence>MITKTIQIQEVTIDELAEKVADKLLLKIENYLLKIGATKNEVLLTRQETADYFKVSLVTIHQWVKYGILTPVRFGNRVYFKKQVILDLIDKQTTRIK</sequence>
<evidence type="ECO:0000259" key="1">
    <source>
        <dbReference type="Pfam" id="PF12728"/>
    </source>
</evidence>
<dbReference type="InterPro" id="IPR041657">
    <property type="entry name" value="HTH_17"/>
</dbReference>
<organism evidence="2 3">
    <name type="scientific">Xanthomarina spongicola</name>
    <dbReference type="NCBI Taxonomy" id="570520"/>
    <lineage>
        <taxon>Bacteria</taxon>
        <taxon>Pseudomonadati</taxon>
        <taxon>Bacteroidota</taxon>
        <taxon>Flavobacteriia</taxon>
        <taxon>Flavobacteriales</taxon>
        <taxon>Flavobacteriaceae</taxon>
        <taxon>Xanthomarina</taxon>
    </lineage>
</organism>
<gene>
    <name evidence="2" type="ORF">LX78_00986</name>
</gene>
<feature type="domain" description="Helix-turn-helix" evidence="1">
    <location>
        <begin position="43"/>
        <end position="92"/>
    </location>
</feature>
<name>A0A316DN85_9FLAO</name>
<dbReference type="SUPFAM" id="SSF46955">
    <property type="entry name" value="Putative DNA-binding domain"/>
    <property type="match status" value="1"/>
</dbReference>
<dbReference type="Proteomes" id="UP000245430">
    <property type="component" value="Unassembled WGS sequence"/>
</dbReference>
<accession>A0A316DN85</accession>
<evidence type="ECO:0000313" key="2">
    <source>
        <dbReference type="EMBL" id="PWK19637.1"/>
    </source>
</evidence>